<dbReference type="STRING" id="348802.A0A0D2C897"/>
<dbReference type="HOGENOM" id="CLU_2183969_0_0_1"/>
<dbReference type="Proteomes" id="UP000054342">
    <property type="component" value="Unassembled WGS sequence"/>
</dbReference>
<protein>
    <submittedName>
        <fullName evidence="1">Uncharacterized protein</fullName>
    </submittedName>
</protein>
<dbReference type="AlphaFoldDB" id="A0A0D2C897"/>
<proteinExistence type="predicted"/>
<evidence type="ECO:0000313" key="2">
    <source>
        <dbReference type="Proteomes" id="UP000054342"/>
    </source>
</evidence>
<gene>
    <name evidence="1" type="ORF">PV05_01323</name>
</gene>
<reference evidence="1 2" key="1">
    <citation type="submission" date="2015-01" db="EMBL/GenBank/DDBJ databases">
        <title>The Genome Sequence of Exophiala xenobiotica CBS118157.</title>
        <authorList>
            <consortium name="The Broad Institute Genomics Platform"/>
            <person name="Cuomo C."/>
            <person name="de Hoog S."/>
            <person name="Gorbushina A."/>
            <person name="Stielow B."/>
            <person name="Teixiera M."/>
            <person name="Abouelleil A."/>
            <person name="Chapman S.B."/>
            <person name="Priest M."/>
            <person name="Young S.K."/>
            <person name="Wortman J."/>
            <person name="Nusbaum C."/>
            <person name="Birren B."/>
        </authorList>
    </citation>
    <scope>NUCLEOTIDE SEQUENCE [LARGE SCALE GENOMIC DNA]</scope>
    <source>
        <strain evidence="1 2">CBS 118157</strain>
    </source>
</reference>
<name>A0A0D2C897_9EURO</name>
<dbReference type="GeneID" id="25323231"/>
<organism evidence="1 2">
    <name type="scientific">Exophiala xenobiotica</name>
    <dbReference type="NCBI Taxonomy" id="348802"/>
    <lineage>
        <taxon>Eukaryota</taxon>
        <taxon>Fungi</taxon>
        <taxon>Dikarya</taxon>
        <taxon>Ascomycota</taxon>
        <taxon>Pezizomycotina</taxon>
        <taxon>Eurotiomycetes</taxon>
        <taxon>Chaetothyriomycetidae</taxon>
        <taxon>Chaetothyriales</taxon>
        <taxon>Herpotrichiellaceae</taxon>
        <taxon>Exophiala</taxon>
    </lineage>
</organism>
<accession>A0A0D2C897</accession>
<dbReference type="EMBL" id="KN847317">
    <property type="protein sequence ID" value="KIW61166.1"/>
    <property type="molecule type" value="Genomic_DNA"/>
</dbReference>
<keyword evidence="2" id="KW-1185">Reference proteome</keyword>
<sequence length="109" mass="12435">MIKYAELSPEWQQAGLEKIDFRPLLELLDLQIEKQLDRSWESTNRDAPDILDIAYDTQHRLSTDPRDKIFGLAGITSDMVSKAHFDCIILKYNLALLGSSSMAPIKDQL</sequence>
<evidence type="ECO:0000313" key="1">
    <source>
        <dbReference type="EMBL" id="KIW61166.1"/>
    </source>
</evidence>
<dbReference type="RefSeq" id="XP_013321750.1">
    <property type="nucleotide sequence ID" value="XM_013466296.1"/>
</dbReference>
<dbReference type="OrthoDB" id="3553147at2759"/>